<keyword evidence="3" id="KW-1185">Reference proteome</keyword>
<sequence length="58" mass="6476">MWPLPEPVCPTDDPRWDPPTLVRLALDHGLDRPAPRPPTRQARPWGTSRTGPVVDGVE</sequence>
<name>A0A1H0PGI4_9ACTN</name>
<protein>
    <submittedName>
        <fullName evidence="2">Uncharacterized protein</fullName>
    </submittedName>
</protein>
<dbReference type="RefSeq" id="WP_165617610.1">
    <property type="nucleotide sequence ID" value="NZ_FNIR01000009.1"/>
</dbReference>
<proteinExistence type="predicted"/>
<accession>A0A1H0PGI4</accession>
<feature type="region of interest" description="Disordered" evidence="1">
    <location>
        <begin position="27"/>
        <end position="58"/>
    </location>
</feature>
<evidence type="ECO:0000256" key="1">
    <source>
        <dbReference type="SAM" id="MobiDB-lite"/>
    </source>
</evidence>
<organism evidence="2 3">
    <name type="scientific">Klenkia soli</name>
    <dbReference type="NCBI Taxonomy" id="1052260"/>
    <lineage>
        <taxon>Bacteria</taxon>
        <taxon>Bacillati</taxon>
        <taxon>Actinomycetota</taxon>
        <taxon>Actinomycetes</taxon>
        <taxon>Geodermatophilales</taxon>
        <taxon>Geodermatophilaceae</taxon>
        <taxon>Klenkia</taxon>
    </lineage>
</organism>
<dbReference type="STRING" id="1052260.SAMN05660199_03075"/>
<dbReference type="AlphaFoldDB" id="A0A1H0PGI4"/>
<gene>
    <name evidence="2" type="ORF">SAMN05660199_03075</name>
</gene>
<dbReference type="EMBL" id="FNIR01000009">
    <property type="protein sequence ID" value="SDP03726.1"/>
    <property type="molecule type" value="Genomic_DNA"/>
</dbReference>
<evidence type="ECO:0000313" key="2">
    <source>
        <dbReference type="EMBL" id="SDP03726.1"/>
    </source>
</evidence>
<dbReference type="Proteomes" id="UP000199088">
    <property type="component" value="Unassembled WGS sequence"/>
</dbReference>
<reference evidence="3" key="1">
    <citation type="submission" date="2016-10" db="EMBL/GenBank/DDBJ databases">
        <authorList>
            <person name="Varghese N."/>
            <person name="Submissions S."/>
        </authorList>
    </citation>
    <scope>NUCLEOTIDE SEQUENCE [LARGE SCALE GENOMIC DNA]</scope>
    <source>
        <strain evidence="3">DSM 45843</strain>
    </source>
</reference>
<evidence type="ECO:0000313" key="3">
    <source>
        <dbReference type="Proteomes" id="UP000199088"/>
    </source>
</evidence>